<evidence type="ECO:0000313" key="2">
    <source>
        <dbReference type="EMBL" id="MBX62367.1"/>
    </source>
</evidence>
<keyword evidence="1" id="KW-0732">Signal</keyword>
<feature type="signal peptide" evidence="1">
    <location>
        <begin position="1"/>
        <end position="20"/>
    </location>
</feature>
<reference evidence="2" key="1">
    <citation type="submission" date="2018-02" db="EMBL/GenBank/DDBJ databases">
        <title>Rhizophora mucronata_Transcriptome.</title>
        <authorList>
            <person name="Meera S.P."/>
            <person name="Sreeshan A."/>
            <person name="Augustine A."/>
        </authorList>
    </citation>
    <scope>NUCLEOTIDE SEQUENCE</scope>
    <source>
        <tissue evidence="2">Leaf</tissue>
    </source>
</reference>
<organism evidence="2">
    <name type="scientific">Rhizophora mucronata</name>
    <name type="common">Asiatic mangrove</name>
    <dbReference type="NCBI Taxonomy" id="61149"/>
    <lineage>
        <taxon>Eukaryota</taxon>
        <taxon>Viridiplantae</taxon>
        <taxon>Streptophyta</taxon>
        <taxon>Embryophyta</taxon>
        <taxon>Tracheophyta</taxon>
        <taxon>Spermatophyta</taxon>
        <taxon>Magnoliopsida</taxon>
        <taxon>eudicotyledons</taxon>
        <taxon>Gunneridae</taxon>
        <taxon>Pentapetalae</taxon>
        <taxon>rosids</taxon>
        <taxon>fabids</taxon>
        <taxon>Malpighiales</taxon>
        <taxon>Rhizophoraceae</taxon>
        <taxon>Rhizophora</taxon>
    </lineage>
</organism>
<name>A0A2P2Q5V7_RHIMU</name>
<dbReference type="EMBL" id="GGEC01081883">
    <property type="protein sequence ID" value="MBX62367.1"/>
    <property type="molecule type" value="Transcribed_RNA"/>
</dbReference>
<proteinExistence type="predicted"/>
<protein>
    <submittedName>
        <fullName evidence="2">Uncharacterized protein</fullName>
    </submittedName>
</protein>
<accession>A0A2P2Q5V7</accession>
<dbReference type="AlphaFoldDB" id="A0A2P2Q5V7"/>
<sequence length="42" mass="4700">MQKMLLELLCMVLRMNSVRCERVPVSLCVCLSSYLLSLLGGP</sequence>
<feature type="chain" id="PRO_5015144325" evidence="1">
    <location>
        <begin position="21"/>
        <end position="42"/>
    </location>
</feature>
<evidence type="ECO:0000256" key="1">
    <source>
        <dbReference type="SAM" id="SignalP"/>
    </source>
</evidence>